<evidence type="ECO:0000259" key="9">
    <source>
        <dbReference type="Pfam" id="PF04413"/>
    </source>
</evidence>
<dbReference type="GO" id="GO:0009245">
    <property type="term" value="P:lipid A biosynthetic process"/>
    <property type="evidence" value="ECO:0007669"/>
    <property type="project" value="TreeGrafter"/>
</dbReference>
<protein>
    <recommendedName>
        <fullName evidence="3 8">3-deoxy-D-manno-octulosonic acid transferase</fullName>
        <shortName evidence="8">Kdo transferase</shortName>
        <ecNumber evidence="2 8">2.4.99.12</ecNumber>
    </recommendedName>
    <alternativeName>
        <fullName evidence="5 8">Lipid IV(A) 3-deoxy-D-manno-octulosonic acid transferase</fullName>
    </alternativeName>
</protein>
<comment type="similarity">
    <text evidence="8">Belongs to the glycosyltransferase group 1 family.</text>
</comment>
<dbReference type="AlphaFoldDB" id="A0A1T5AZ37"/>
<evidence type="ECO:0000256" key="3">
    <source>
        <dbReference type="ARBA" id="ARBA00019077"/>
    </source>
</evidence>
<proteinExistence type="inferred from homology"/>
<name>A0A1T5AZ37_9FLAO</name>
<dbReference type="GO" id="GO:0005886">
    <property type="term" value="C:plasma membrane"/>
    <property type="evidence" value="ECO:0007669"/>
    <property type="project" value="UniProtKB-SubCell"/>
</dbReference>
<evidence type="ECO:0000256" key="8">
    <source>
        <dbReference type="RuleBase" id="RU365103"/>
    </source>
</evidence>
<dbReference type="InterPro" id="IPR039901">
    <property type="entry name" value="Kdotransferase"/>
</dbReference>
<dbReference type="RefSeq" id="WP_079511752.1">
    <property type="nucleotide sequence ID" value="NZ_FUYL01000003.1"/>
</dbReference>
<keyword evidence="8" id="KW-0448">Lipopolysaccharide biosynthesis</keyword>
<evidence type="ECO:0000313" key="10">
    <source>
        <dbReference type="EMBL" id="SKB40278.1"/>
    </source>
</evidence>
<evidence type="ECO:0000256" key="2">
    <source>
        <dbReference type="ARBA" id="ARBA00012621"/>
    </source>
</evidence>
<accession>A0A1T5AZ37</accession>
<evidence type="ECO:0000256" key="1">
    <source>
        <dbReference type="ARBA" id="ARBA00004713"/>
    </source>
</evidence>
<dbReference type="UniPathway" id="UPA00958"/>
<evidence type="ECO:0000256" key="7">
    <source>
        <dbReference type="PIRSR" id="PIRSR639901-1"/>
    </source>
</evidence>
<comment type="subcellular location">
    <subcellularLocation>
        <location evidence="8">Cell membrane</location>
    </subcellularLocation>
</comment>
<feature type="domain" description="3-deoxy-D-manno-octulosonic-acid transferase N-terminal" evidence="9">
    <location>
        <begin position="41"/>
        <end position="206"/>
    </location>
</feature>
<feature type="active site" description="Proton acceptor" evidence="7">
    <location>
        <position position="60"/>
    </location>
</feature>
<gene>
    <name evidence="10" type="ORF">SAMN05660866_01252</name>
</gene>
<reference evidence="11" key="1">
    <citation type="submission" date="2017-02" db="EMBL/GenBank/DDBJ databases">
        <authorList>
            <person name="Varghese N."/>
            <person name="Submissions S."/>
        </authorList>
    </citation>
    <scope>NUCLEOTIDE SEQUENCE [LARGE SCALE GENOMIC DNA]</scope>
    <source>
        <strain evidence="11">DSM 23546</strain>
    </source>
</reference>
<keyword evidence="4 8" id="KW-0808">Transferase</keyword>
<organism evidence="10 11">
    <name type="scientific">Maribacter arcticus</name>
    <dbReference type="NCBI Taxonomy" id="561365"/>
    <lineage>
        <taxon>Bacteria</taxon>
        <taxon>Pseudomonadati</taxon>
        <taxon>Bacteroidota</taxon>
        <taxon>Flavobacteriia</taxon>
        <taxon>Flavobacteriales</taxon>
        <taxon>Flavobacteriaceae</taxon>
        <taxon>Maribacter</taxon>
    </lineage>
</organism>
<keyword evidence="8" id="KW-0472">Membrane</keyword>
<comment type="pathway">
    <text evidence="1 8">Bacterial outer membrane biogenesis; LPS core biosynthesis.</text>
</comment>
<evidence type="ECO:0000256" key="5">
    <source>
        <dbReference type="ARBA" id="ARBA00031445"/>
    </source>
</evidence>
<evidence type="ECO:0000256" key="4">
    <source>
        <dbReference type="ARBA" id="ARBA00022679"/>
    </source>
</evidence>
<dbReference type="InterPro" id="IPR038107">
    <property type="entry name" value="Glycos_transf_N_sf"/>
</dbReference>
<dbReference type="Proteomes" id="UP000190339">
    <property type="component" value="Unassembled WGS sequence"/>
</dbReference>
<dbReference type="EMBL" id="FUYL01000003">
    <property type="protein sequence ID" value="SKB40278.1"/>
    <property type="molecule type" value="Genomic_DNA"/>
</dbReference>
<keyword evidence="11" id="KW-1185">Reference proteome</keyword>
<dbReference type="GO" id="GO:0009244">
    <property type="term" value="P:lipopolysaccharide core region biosynthetic process"/>
    <property type="evidence" value="ECO:0007669"/>
    <property type="project" value="UniProtKB-UniRule"/>
</dbReference>
<dbReference type="Pfam" id="PF04413">
    <property type="entry name" value="Glycos_transf_N"/>
    <property type="match status" value="1"/>
</dbReference>
<dbReference type="EC" id="2.4.99.12" evidence="2 8"/>
<dbReference type="PANTHER" id="PTHR42755">
    <property type="entry name" value="3-DEOXY-MANNO-OCTULOSONATE CYTIDYLYLTRANSFERASE"/>
    <property type="match status" value="1"/>
</dbReference>
<dbReference type="Gene3D" id="3.40.50.11720">
    <property type="entry name" value="3-Deoxy-D-manno-octulosonic-acid transferase, N-terminal domain"/>
    <property type="match status" value="1"/>
</dbReference>
<comment type="catalytic activity">
    <reaction evidence="6 8">
        <text>lipid IVA (E. coli) + CMP-3-deoxy-beta-D-manno-octulosonate = alpha-Kdo-(2-&gt;6)-lipid IVA (E. coli) + CMP + H(+)</text>
        <dbReference type="Rhea" id="RHEA:28066"/>
        <dbReference type="ChEBI" id="CHEBI:15378"/>
        <dbReference type="ChEBI" id="CHEBI:58603"/>
        <dbReference type="ChEBI" id="CHEBI:60364"/>
        <dbReference type="ChEBI" id="CHEBI:60377"/>
        <dbReference type="ChEBI" id="CHEBI:85987"/>
        <dbReference type="EC" id="2.4.99.12"/>
    </reaction>
</comment>
<dbReference type="SUPFAM" id="SSF53756">
    <property type="entry name" value="UDP-Glycosyltransferase/glycogen phosphorylase"/>
    <property type="match status" value="1"/>
</dbReference>
<dbReference type="OrthoDB" id="9789797at2"/>
<dbReference type="STRING" id="561365.SAMN05660866_01252"/>
<dbReference type="InterPro" id="IPR007507">
    <property type="entry name" value="Glycos_transf_N"/>
</dbReference>
<evidence type="ECO:0000313" key="11">
    <source>
        <dbReference type="Proteomes" id="UP000190339"/>
    </source>
</evidence>
<sequence length="418" mass="47978">MYFLYNLLVLIASAILRVLALVNTKLSLFVNGRKDTFSILKKYISKEDKVIWIHAASLGEYEQGLPILEELKRRYPSHKIILTFFSPSGYEVKKNSKVADVICYLPLDTNKNVDLFIEATHPTVVIFIKYEIWPNYLLALKKKNIPTFLVSALFKENQIYFKWYGEFMRKALTKFSHFFVQNENSNDLLKSIGFNNITITGDTRFDRVNEILERDNSLDFMNRFKQNKFCFVAGSTWPEDEKIIIDYINQNTHSIQFVIAPHTIKAKHIETIKQAITKPVLCYSELENSELEKYEVIIIDTIGILTKIYSYADVAYVGGGFATGLHNTLEPAIFGIPVIIGPKLEGFIEAEDLVQLKGVLAINNTIEFNKQLNSCFENEKFKKSTGLINYQYIKEKVGATEKVMNVITSVLRNSVSKH</sequence>
<dbReference type="Gene3D" id="3.40.50.2000">
    <property type="entry name" value="Glycogen Phosphorylase B"/>
    <property type="match status" value="1"/>
</dbReference>
<dbReference type="GO" id="GO:0043842">
    <property type="term" value="F:Kdo transferase activity"/>
    <property type="evidence" value="ECO:0007669"/>
    <property type="project" value="UniProtKB-EC"/>
</dbReference>
<comment type="function">
    <text evidence="8">Involved in lipopolysaccharide (LPS) biosynthesis. Catalyzes the transfer of 3-deoxy-D-manno-octulosonate (Kdo) residue(s) from CMP-Kdo to lipid IV(A), the tetraacyldisaccharide-1,4'-bisphosphate precursor of lipid A.</text>
</comment>
<dbReference type="PANTHER" id="PTHR42755:SF1">
    <property type="entry name" value="3-DEOXY-D-MANNO-OCTULOSONIC ACID TRANSFERASE, MITOCHONDRIAL-RELATED"/>
    <property type="match status" value="1"/>
</dbReference>
<evidence type="ECO:0000256" key="6">
    <source>
        <dbReference type="ARBA" id="ARBA00049183"/>
    </source>
</evidence>
<keyword evidence="8" id="KW-1003">Cell membrane</keyword>